<gene>
    <name evidence="3" type="ORF">BCL57_003165</name>
    <name evidence="4" type="ORF">SAMN04489721_1344</name>
</gene>
<evidence type="ECO:0000256" key="2">
    <source>
        <dbReference type="SAM" id="Phobius"/>
    </source>
</evidence>
<dbReference type="AlphaFoldDB" id="A0A1H1SB31"/>
<reference evidence="5" key="1">
    <citation type="submission" date="2016-10" db="EMBL/GenBank/DDBJ databases">
        <authorList>
            <person name="Varghese N."/>
            <person name="Submissions S."/>
        </authorList>
    </citation>
    <scope>NUCLEOTIDE SEQUENCE [LARGE SCALE GENOMIC DNA]</scope>
    <source>
        <strain evidence="5">CPCC 202695</strain>
    </source>
</reference>
<evidence type="ECO:0000313" key="6">
    <source>
        <dbReference type="Proteomes" id="UP000893823"/>
    </source>
</evidence>
<accession>A0A1H1SB31</accession>
<dbReference type="STRING" id="589382.SAMN04489721_1344"/>
<name>A0A1H1SB31_9MICO</name>
<evidence type="ECO:0000256" key="1">
    <source>
        <dbReference type="SAM" id="MobiDB-lite"/>
    </source>
</evidence>
<dbReference type="EMBL" id="LT629755">
    <property type="protein sequence ID" value="SDS45197.1"/>
    <property type="molecule type" value="Genomic_DNA"/>
</dbReference>
<dbReference type="Proteomes" id="UP000893823">
    <property type="component" value="Unassembled WGS sequence"/>
</dbReference>
<evidence type="ECO:0000313" key="4">
    <source>
        <dbReference type="EMBL" id="SDS45197.1"/>
    </source>
</evidence>
<organism evidence="4 5">
    <name type="scientific">Agromyces flavus</name>
    <dbReference type="NCBI Taxonomy" id="589382"/>
    <lineage>
        <taxon>Bacteria</taxon>
        <taxon>Bacillati</taxon>
        <taxon>Actinomycetota</taxon>
        <taxon>Actinomycetes</taxon>
        <taxon>Micrococcales</taxon>
        <taxon>Microbacteriaceae</taxon>
        <taxon>Agromyces</taxon>
    </lineage>
</organism>
<evidence type="ECO:0000313" key="3">
    <source>
        <dbReference type="EMBL" id="MCP2368986.1"/>
    </source>
</evidence>
<reference evidence="3" key="3">
    <citation type="submission" date="2022-06" db="EMBL/GenBank/DDBJ databases">
        <title>Genomic Encyclopedia of Type Strains, Phase III (KMG-III): the genomes of soil and plant-associated and newly described type strains.</title>
        <authorList>
            <person name="Whitman W."/>
        </authorList>
    </citation>
    <scope>NUCLEOTIDE SEQUENCE</scope>
    <source>
        <strain evidence="3">CPCC 202695</strain>
    </source>
</reference>
<sequence>MSALPAQTRPARRPAPGVAPERTRRLRPVPETVRRARPRLAYGVVALVSIGAIAMAQLLLSIAMTQGAYELDAQLLRQSELQREQQKLSDDLDRLESPQYLAMNAEALGMVPNSDPVYLRLSDGAVLGEPTAADGAAGASVSLVPNALIDGVPPVTEQAAEETSDKGGKPEAPSAGTPAAPPALQGGLPTPATH</sequence>
<protein>
    <recommendedName>
        <fullName evidence="7">Cell division protein FtsB</fullName>
    </recommendedName>
</protein>
<dbReference type="EMBL" id="SODL02000006">
    <property type="protein sequence ID" value="MCP2368986.1"/>
    <property type="molecule type" value="Genomic_DNA"/>
</dbReference>
<feature type="transmembrane region" description="Helical" evidence="2">
    <location>
        <begin position="40"/>
        <end position="60"/>
    </location>
</feature>
<keyword evidence="2" id="KW-1133">Transmembrane helix</keyword>
<reference evidence="4" key="2">
    <citation type="submission" date="2016-10" db="EMBL/GenBank/DDBJ databases">
        <authorList>
            <person name="de Groot N.N."/>
        </authorList>
    </citation>
    <scope>NUCLEOTIDE SEQUENCE [LARGE SCALE GENOMIC DNA]</scope>
    <source>
        <strain evidence="4">CPCC 202695</strain>
    </source>
</reference>
<dbReference type="Proteomes" id="UP000199482">
    <property type="component" value="Chromosome I"/>
</dbReference>
<feature type="region of interest" description="Disordered" evidence="1">
    <location>
        <begin position="152"/>
        <end position="194"/>
    </location>
</feature>
<keyword evidence="2" id="KW-0472">Membrane</keyword>
<dbReference type="RefSeq" id="WP_092670347.1">
    <property type="nucleotide sequence ID" value="NZ_BMDN01000006.1"/>
</dbReference>
<proteinExistence type="predicted"/>
<feature type="compositionally biased region" description="Low complexity" evidence="1">
    <location>
        <begin position="170"/>
        <end position="194"/>
    </location>
</feature>
<keyword evidence="2" id="KW-0812">Transmembrane</keyword>
<feature type="region of interest" description="Disordered" evidence="1">
    <location>
        <begin position="1"/>
        <end position="26"/>
    </location>
</feature>
<evidence type="ECO:0008006" key="7">
    <source>
        <dbReference type="Google" id="ProtNLM"/>
    </source>
</evidence>
<feature type="compositionally biased region" description="Low complexity" evidence="1">
    <location>
        <begin position="1"/>
        <end position="20"/>
    </location>
</feature>
<keyword evidence="6" id="KW-1185">Reference proteome</keyword>
<evidence type="ECO:0000313" key="5">
    <source>
        <dbReference type="Proteomes" id="UP000199482"/>
    </source>
</evidence>